<comment type="caution">
    <text evidence="1">The sequence shown here is derived from an EMBL/GenBank/DDBJ whole genome shotgun (WGS) entry which is preliminary data.</text>
</comment>
<sequence length="255" mass="29310">MPPLISCWTKLTVPKTCTIDDATSEDGEKWLRASTYVDTTKTPGYMAQCFGRMTESPLTVFYITAWNSHDSLNEFEKSMDSLLQHEEHAKLSSTPLETFRYEVRCSFWMYLTKNVGFFDAYFPASISPESKKIVDGARGLVYHYAPHGPNRCAYVTRPTRGWFHGTQKYEGQDAIVVRLWHFWKNEETERDFKAGAGITAPRLGMLSLYNYLMEQLKEAGVLGIQEFHCPLVRIWDYYTEAEGGPNYESEDVLIS</sequence>
<dbReference type="GeneID" id="63849265"/>
<evidence type="ECO:0000313" key="2">
    <source>
        <dbReference type="Proteomes" id="UP000800039"/>
    </source>
</evidence>
<name>A0A9P4L5Y6_9PLEO</name>
<organism evidence="1 2">
    <name type="scientific">Cucurbitaria berberidis CBS 394.84</name>
    <dbReference type="NCBI Taxonomy" id="1168544"/>
    <lineage>
        <taxon>Eukaryota</taxon>
        <taxon>Fungi</taxon>
        <taxon>Dikarya</taxon>
        <taxon>Ascomycota</taxon>
        <taxon>Pezizomycotina</taxon>
        <taxon>Dothideomycetes</taxon>
        <taxon>Pleosporomycetidae</taxon>
        <taxon>Pleosporales</taxon>
        <taxon>Pleosporineae</taxon>
        <taxon>Cucurbitariaceae</taxon>
        <taxon>Cucurbitaria</taxon>
    </lineage>
</organism>
<dbReference type="EMBL" id="ML976617">
    <property type="protein sequence ID" value="KAF1843426.1"/>
    <property type="molecule type" value="Genomic_DNA"/>
</dbReference>
<proteinExistence type="predicted"/>
<keyword evidence="2" id="KW-1185">Reference proteome</keyword>
<protein>
    <submittedName>
        <fullName evidence="1">Uncharacterized protein</fullName>
    </submittedName>
</protein>
<evidence type="ECO:0000313" key="1">
    <source>
        <dbReference type="EMBL" id="KAF1843426.1"/>
    </source>
</evidence>
<dbReference type="OrthoDB" id="3478386at2759"/>
<gene>
    <name evidence="1" type="ORF">K460DRAFT_357154</name>
</gene>
<dbReference type="Proteomes" id="UP000800039">
    <property type="component" value="Unassembled WGS sequence"/>
</dbReference>
<reference evidence="1" key="1">
    <citation type="submission" date="2020-01" db="EMBL/GenBank/DDBJ databases">
        <authorList>
            <consortium name="DOE Joint Genome Institute"/>
            <person name="Haridas S."/>
            <person name="Albert R."/>
            <person name="Binder M."/>
            <person name="Bloem J."/>
            <person name="Labutti K."/>
            <person name="Salamov A."/>
            <person name="Andreopoulos B."/>
            <person name="Baker S.E."/>
            <person name="Barry K."/>
            <person name="Bills G."/>
            <person name="Bluhm B.H."/>
            <person name="Cannon C."/>
            <person name="Castanera R."/>
            <person name="Culley D.E."/>
            <person name="Daum C."/>
            <person name="Ezra D."/>
            <person name="Gonzalez J.B."/>
            <person name="Henrissat B."/>
            <person name="Kuo A."/>
            <person name="Liang C."/>
            <person name="Lipzen A."/>
            <person name="Lutzoni F."/>
            <person name="Magnuson J."/>
            <person name="Mondo S."/>
            <person name="Nolan M."/>
            <person name="Ohm R."/>
            <person name="Pangilinan J."/>
            <person name="Park H.-J."/>
            <person name="Ramirez L."/>
            <person name="Alfaro M."/>
            <person name="Sun H."/>
            <person name="Tritt A."/>
            <person name="Yoshinaga Y."/>
            <person name="Zwiers L.-H."/>
            <person name="Turgeon B.G."/>
            <person name="Goodwin S.B."/>
            <person name="Spatafora J.W."/>
            <person name="Crous P.W."/>
            <person name="Grigoriev I.V."/>
        </authorList>
    </citation>
    <scope>NUCLEOTIDE SEQUENCE</scope>
    <source>
        <strain evidence="1">CBS 394.84</strain>
    </source>
</reference>
<dbReference type="AlphaFoldDB" id="A0A9P4L5Y6"/>
<accession>A0A9P4L5Y6</accession>
<dbReference type="RefSeq" id="XP_040785989.1">
    <property type="nucleotide sequence ID" value="XM_040932013.1"/>
</dbReference>